<dbReference type="PANTHER" id="PTHR46252">
    <property type="entry name" value="BRORIN FAMILY MEMBER"/>
    <property type="match status" value="1"/>
</dbReference>
<feature type="domain" description="VWFC" evidence="2">
    <location>
        <begin position="18"/>
        <end position="79"/>
    </location>
</feature>
<feature type="chain" id="PRO_5043931886" description="VWFC domain-containing protein" evidence="1">
    <location>
        <begin position="20"/>
        <end position="86"/>
    </location>
</feature>
<dbReference type="AlphaFoldDB" id="A0AAV2I8W1"/>
<dbReference type="Gene3D" id="6.20.200.20">
    <property type="match status" value="1"/>
</dbReference>
<proteinExistence type="predicted"/>
<evidence type="ECO:0000313" key="4">
    <source>
        <dbReference type="Proteomes" id="UP001497497"/>
    </source>
</evidence>
<evidence type="ECO:0000313" key="3">
    <source>
        <dbReference type="EMBL" id="CAL1543148.1"/>
    </source>
</evidence>
<dbReference type="SUPFAM" id="SSF57603">
    <property type="entry name" value="FnI-like domain"/>
    <property type="match status" value="1"/>
</dbReference>
<dbReference type="PANTHER" id="PTHR46252:SF3">
    <property type="entry name" value="KIELIN_CHORDIN-LIKE PROTEIN"/>
    <property type="match status" value="1"/>
</dbReference>
<dbReference type="GO" id="GO:0030514">
    <property type="term" value="P:negative regulation of BMP signaling pathway"/>
    <property type="evidence" value="ECO:0007669"/>
    <property type="project" value="TreeGrafter"/>
</dbReference>
<keyword evidence="4" id="KW-1185">Reference proteome</keyword>
<reference evidence="3 4" key="1">
    <citation type="submission" date="2024-04" db="EMBL/GenBank/DDBJ databases">
        <authorList>
            <consortium name="Genoscope - CEA"/>
            <person name="William W."/>
        </authorList>
    </citation>
    <scope>NUCLEOTIDE SEQUENCE [LARGE SCALE GENOMIC DNA]</scope>
</reference>
<dbReference type="Pfam" id="PF23334">
    <property type="entry name" value="VWC2L_2nd"/>
    <property type="match status" value="1"/>
</dbReference>
<sequence length="86" mass="9620">MKAVYMSLAVLVTLALTEGCYYDGVTYLPGDQYNMDPCTWCTCGQDNVPLCMAAWCLMPQCEDHVTAVRRDGECCPRCPEGREMKP</sequence>
<dbReference type="InterPro" id="IPR042979">
    <property type="entry name" value="VWC2/VWC2L"/>
</dbReference>
<comment type="caution">
    <text evidence="3">The sequence shown here is derived from an EMBL/GenBank/DDBJ whole genome shotgun (WGS) entry which is preliminary data.</text>
</comment>
<accession>A0AAV2I8W1</accession>
<organism evidence="3 4">
    <name type="scientific">Lymnaea stagnalis</name>
    <name type="common">Great pond snail</name>
    <name type="synonym">Helix stagnalis</name>
    <dbReference type="NCBI Taxonomy" id="6523"/>
    <lineage>
        <taxon>Eukaryota</taxon>
        <taxon>Metazoa</taxon>
        <taxon>Spiralia</taxon>
        <taxon>Lophotrochozoa</taxon>
        <taxon>Mollusca</taxon>
        <taxon>Gastropoda</taxon>
        <taxon>Heterobranchia</taxon>
        <taxon>Euthyneura</taxon>
        <taxon>Panpulmonata</taxon>
        <taxon>Hygrophila</taxon>
        <taxon>Lymnaeoidea</taxon>
        <taxon>Lymnaeidae</taxon>
        <taxon>Lymnaea</taxon>
    </lineage>
</organism>
<dbReference type="SMART" id="SM00214">
    <property type="entry name" value="VWC"/>
    <property type="match status" value="1"/>
</dbReference>
<name>A0AAV2I8W1_LYMST</name>
<dbReference type="GO" id="GO:0005615">
    <property type="term" value="C:extracellular space"/>
    <property type="evidence" value="ECO:0007669"/>
    <property type="project" value="TreeGrafter"/>
</dbReference>
<gene>
    <name evidence="3" type="ORF">GSLYS_00016682001</name>
</gene>
<dbReference type="Proteomes" id="UP001497497">
    <property type="component" value="Unassembled WGS sequence"/>
</dbReference>
<dbReference type="EMBL" id="CAXITT010000528">
    <property type="protein sequence ID" value="CAL1543148.1"/>
    <property type="molecule type" value="Genomic_DNA"/>
</dbReference>
<dbReference type="GO" id="GO:0032281">
    <property type="term" value="C:AMPA glutamate receptor complex"/>
    <property type="evidence" value="ECO:0007669"/>
    <property type="project" value="TreeGrafter"/>
</dbReference>
<dbReference type="PROSITE" id="PS50184">
    <property type="entry name" value="VWFC_2"/>
    <property type="match status" value="1"/>
</dbReference>
<dbReference type="InterPro" id="IPR001007">
    <property type="entry name" value="VWF_dom"/>
</dbReference>
<dbReference type="GO" id="GO:0045202">
    <property type="term" value="C:synapse"/>
    <property type="evidence" value="ECO:0007669"/>
    <property type="project" value="UniProtKB-SubCell"/>
</dbReference>
<protein>
    <recommendedName>
        <fullName evidence="2">VWFC domain-containing protein</fullName>
    </recommendedName>
</protein>
<feature type="signal peptide" evidence="1">
    <location>
        <begin position="1"/>
        <end position="19"/>
    </location>
</feature>
<evidence type="ECO:0000259" key="2">
    <source>
        <dbReference type="PROSITE" id="PS50184"/>
    </source>
</evidence>
<keyword evidence="1" id="KW-0732">Signal</keyword>
<evidence type="ECO:0000256" key="1">
    <source>
        <dbReference type="SAM" id="SignalP"/>
    </source>
</evidence>
<dbReference type="PROSITE" id="PS01208">
    <property type="entry name" value="VWFC_1"/>
    <property type="match status" value="1"/>
</dbReference>